<name>A0A5N6SIH8_ASPPS</name>
<organism evidence="1 2">
    <name type="scientific">Aspergillus pseudotamarii</name>
    <dbReference type="NCBI Taxonomy" id="132259"/>
    <lineage>
        <taxon>Eukaryota</taxon>
        <taxon>Fungi</taxon>
        <taxon>Dikarya</taxon>
        <taxon>Ascomycota</taxon>
        <taxon>Pezizomycotina</taxon>
        <taxon>Eurotiomycetes</taxon>
        <taxon>Eurotiomycetidae</taxon>
        <taxon>Eurotiales</taxon>
        <taxon>Aspergillaceae</taxon>
        <taxon>Aspergillus</taxon>
        <taxon>Aspergillus subgen. Circumdati</taxon>
    </lineage>
</organism>
<evidence type="ECO:0000313" key="2">
    <source>
        <dbReference type="Proteomes" id="UP000325672"/>
    </source>
</evidence>
<protein>
    <submittedName>
        <fullName evidence="1">Uncharacterized protein</fullName>
    </submittedName>
</protein>
<evidence type="ECO:0000313" key="1">
    <source>
        <dbReference type="EMBL" id="KAE8133550.1"/>
    </source>
</evidence>
<dbReference type="PROSITE" id="PS51257">
    <property type="entry name" value="PROKAR_LIPOPROTEIN"/>
    <property type="match status" value="1"/>
</dbReference>
<dbReference type="GeneID" id="43636340"/>
<accession>A0A5N6SIH8</accession>
<reference evidence="1 2" key="1">
    <citation type="submission" date="2019-04" db="EMBL/GenBank/DDBJ databases">
        <title>Friends and foes A comparative genomics study of 23 Aspergillus species from section Flavi.</title>
        <authorList>
            <consortium name="DOE Joint Genome Institute"/>
            <person name="Kjaerbolling I."/>
            <person name="Vesth T."/>
            <person name="Frisvad J.C."/>
            <person name="Nybo J.L."/>
            <person name="Theobald S."/>
            <person name="Kildgaard S."/>
            <person name="Isbrandt T."/>
            <person name="Kuo A."/>
            <person name="Sato A."/>
            <person name="Lyhne E.K."/>
            <person name="Kogle M.E."/>
            <person name="Wiebenga A."/>
            <person name="Kun R.S."/>
            <person name="Lubbers R.J."/>
            <person name="Makela M.R."/>
            <person name="Barry K."/>
            <person name="Chovatia M."/>
            <person name="Clum A."/>
            <person name="Daum C."/>
            <person name="Haridas S."/>
            <person name="He G."/>
            <person name="LaButti K."/>
            <person name="Lipzen A."/>
            <person name="Mondo S."/>
            <person name="Riley R."/>
            <person name="Salamov A."/>
            <person name="Simmons B.A."/>
            <person name="Magnuson J.K."/>
            <person name="Henrissat B."/>
            <person name="Mortensen U.H."/>
            <person name="Larsen T.O."/>
            <person name="Devries R.P."/>
            <person name="Grigoriev I.V."/>
            <person name="Machida M."/>
            <person name="Baker S.E."/>
            <person name="Andersen M.R."/>
        </authorList>
    </citation>
    <scope>NUCLEOTIDE SEQUENCE [LARGE SCALE GENOMIC DNA]</scope>
    <source>
        <strain evidence="1 2">CBS 117625</strain>
    </source>
</reference>
<dbReference type="AlphaFoldDB" id="A0A5N6SIH8"/>
<dbReference type="RefSeq" id="XP_031909613.1">
    <property type="nucleotide sequence ID" value="XM_032052130.1"/>
</dbReference>
<gene>
    <name evidence="1" type="ORF">BDV38DRAFT_183652</name>
</gene>
<sequence>MRFRPLVDGRPARTCGARAQTSSHVASACMPKPPMFAFPLTLVRPILDFLQNRGSTPENENGYKSRNGTTSSPELVQVLESHRPYKSRRLFSHVHFQMPSTSRVKIKQYIYIYKKVKKKKRRGVVCGDTYGLVQFLSLLSPDSVDPDVAGVIYQKRYF</sequence>
<proteinExistence type="predicted"/>
<keyword evidence="2" id="KW-1185">Reference proteome</keyword>
<dbReference type="EMBL" id="ML743615">
    <property type="protein sequence ID" value="KAE8133550.1"/>
    <property type="molecule type" value="Genomic_DNA"/>
</dbReference>
<dbReference type="Proteomes" id="UP000325672">
    <property type="component" value="Unassembled WGS sequence"/>
</dbReference>